<dbReference type="EMBL" id="AP012489">
    <property type="protein sequence ID" value="BAN90982.1"/>
    <property type="molecule type" value="Genomic_DNA"/>
</dbReference>
<dbReference type="AlphaFoldDB" id="U3TBR7"/>
<dbReference type="InterPro" id="IPR011991">
    <property type="entry name" value="ArsR-like_HTH"/>
</dbReference>
<name>U3TBR7_9CREN</name>
<accession>U3TBR7</accession>
<dbReference type="Proteomes" id="UP000016887">
    <property type="component" value="Chromosome"/>
</dbReference>
<dbReference type="InterPro" id="IPR001845">
    <property type="entry name" value="HTH_ArsR_DNA-bd_dom"/>
</dbReference>
<evidence type="ECO:0000259" key="1">
    <source>
        <dbReference type="Pfam" id="PF01022"/>
    </source>
</evidence>
<dbReference type="KEGG" id="acj:ACAM_1513"/>
<keyword evidence="3" id="KW-1185">Reference proteome</keyword>
<sequence>MVYMGKGSKGGERASTRCEDELQHFLNQIMSLYQEDPKMKILFYLAELGKPASIRKIARNVRMSHKNVIKHVNALERANLVQVAYRQSNLTLYRLSDNVRLRTLSFMNCTLHNVTLSDPSSP</sequence>
<dbReference type="SUPFAM" id="SSF46785">
    <property type="entry name" value="Winged helix' DNA-binding domain"/>
    <property type="match status" value="1"/>
</dbReference>
<evidence type="ECO:0000313" key="3">
    <source>
        <dbReference type="Proteomes" id="UP000016887"/>
    </source>
</evidence>
<gene>
    <name evidence="2" type="ORF">ACAM_1513</name>
</gene>
<protein>
    <submittedName>
        <fullName evidence="2">Predicted transcriptional regulator</fullName>
    </submittedName>
</protein>
<dbReference type="InterPro" id="IPR036388">
    <property type="entry name" value="WH-like_DNA-bd_sf"/>
</dbReference>
<dbReference type="Pfam" id="PF01022">
    <property type="entry name" value="HTH_5"/>
    <property type="match status" value="1"/>
</dbReference>
<dbReference type="eggNOG" id="arCOG01683">
    <property type="taxonomic scope" value="Archaea"/>
</dbReference>
<evidence type="ECO:0000313" key="2">
    <source>
        <dbReference type="EMBL" id="BAN90982.1"/>
    </source>
</evidence>
<dbReference type="CDD" id="cd00090">
    <property type="entry name" value="HTH_ARSR"/>
    <property type="match status" value="1"/>
</dbReference>
<dbReference type="InterPro" id="IPR036390">
    <property type="entry name" value="WH_DNA-bd_sf"/>
</dbReference>
<organism evidence="2 3">
    <name type="scientific">Aeropyrum camini SY1 = JCM 12091</name>
    <dbReference type="NCBI Taxonomy" id="1198449"/>
    <lineage>
        <taxon>Archaea</taxon>
        <taxon>Thermoproteota</taxon>
        <taxon>Thermoprotei</taxon>
        <taxon>Desulfurococcales</taxon>
        <taxon>Desulfurococcaceae</taxon>
        <taxon>Aeropyrum</taxon>
    </lineage>
</organism>
<dbReference type="Gene3D" id="1.10.10.10">
    <property type="entry name" value="Winged helix-like DNA-binding domain superfamily/Winged helix DNA-binding domain"/>
    <property type="match status" value="1"/>
</dbReference>
<proteinExistence type="predicted"/>
<dbReference type="GO" id="GO:0003700">
    <property type="term" value="F:DNA-binding transcription factor activity"/>
    <property type="evidence" value="ECO:0007669"/>
    <property type="project" value="InterPro"/>
</dbReference>
<feature type="domain" description="HTH arsR-type" evidence="1">
    <location>
        <begin position="39"/>
        <end position="82"/>
    </location>
</feature>
<reference evidence="2 3" key="1">
    <citation type="journal article" date="2013" name="Appl. Environ. Microbiol.">
        <title>Variation of the Virus-Related Elements within Syntenic Genomes of the Hyperthermophilic Archaeon Aeropyrum.</title>
        <authorList>
            <person name="Daifuku T."/>
            <person name="Yoshida T."/>
            <person name="Kitamura T."/>
            <person name="Kawaichi S."/>
            <person name="Inoue T."/>
            <person name="Nomura K."/>
            <person name="Yoshida Y."/>
            <person name="Kuno S."/>
            <person name="Sako Y."/>
        </authorList>
    </citation>
    <scope>NUCLEOTIDE SEQUENCE [LARGE SCALE GENOMIC DNA]</scope>
    <source>
        <strain evidence="2 3">SY1</strain>
    </source>
</reference>